<reference evidence="5 6" key="1">
    <citation type="submission" date="2012-05" db="EMBL/GenBank/DDBJ databases">
        <authorList>
            <person name="Hilton J."/>
        </authorList>
    </citation>
    <scope>NUCLEOTIDE SEQUENCE [LARGE SCALE GENOMIC DNA]</scope>
    <source>
        <strain evidence="5 6">HH01</strain>
    </source>
</reference>
<dbReference type="InterPro" id="IPR036412">
    <property type="entry name" value="HAD-like_sf"/>
</dbReference>
<dbReference type="PANTHER" id="PTHR46193:SF21">
    <property type="entry name" value="SLL1138 PROTEIN"/>
    <property type="match status" value="1"/>
</dbReference>
<dbReference type="RefSeq" id="WP_008233117.1">
    <property type="nucleotide sequence ID" value="NZ_CAIY01000031.1"/>
</dbReference>
<protein>
    <submittedName>
        <fullName evidence="5">Beta-phosphoglucomutase</fullName>
        <ecNumber evidence="5">5.4.2.6</ecNumber>
    </submittedName>
</protein>
<dbReference type="SUPFAM" id="SSF56784">
    <property type="entry name" value="HAD-like"/>
    <property type="match status" value="1"/>
</dbReference>
<dbReference type="STRING" id="1165094.RINTHH_8650"/>
<evidence type="ECO:0000313" key="6">
    <source>
        <dbReference type="Proteomes" id="UP000053051"/>
    </source>
</evidence>
<dbReference type="SFLD" id="SFLDG01129">
    <property type="entry name" value="C1.5:_HAD__Beta-PGM__Phosphata"/>
    <property type="match status" value="1"/>
</dbReference>
<dbReference type="NCBIfam" id="TIGR01509">
    <property type="entry name" value="HAD-SF-IA-v3"/>
    <property type="match status" value="1"/>
</dbReference>
<evidence type="ECO:0000256" key="1">
    <source>
        <dbReference type="ARBA" id="ARBA00001946"/>
    </source>
</evidence>
<evidence type="ECO:0000256" key="2">
    <source>
        <dbReference type="ARBA" id="ARBA00006171"/>
    </source>
</evidence>
<keyword evidence="4" id="KW-0460">Magnesium</keyword>
<organism evidence="5 6">
    <name type="scientific">Richelia intracellularis HH01</name>
    <dbReference type="NCBI Taxonomy" id="1165094"/>
    <lineage>
        <taxon>Bacteria</taxon>
        <taxon>Bacillati</taxon>
        <taxon>Cyanobacteriota</taxon>
        <taxon>Cyanophyceae</taxon>
        <taxon>Nostocales</taxon>
        <taxon>Nostocaceae</taxon>
        <taxon>Richelia</taxon>
    </lineage>
</organism>
<dbReference type="CDD" id="cd07505">
    <property type="entry name" value="HAD_BPGM-like"/>
    <property type="match status" value="1"/>
</dbReference>
<dbReference type="Proteomes" id="UP000053051">
    <property type="component" value="Unassembled WGS sequence"/>
</dbReference>
<dbReference type="InterPro" id="IPR051600">
    <property type="entry name" value="Beta-PGM-like"/>
</dbReference>
<dbReference type="InterPro" id="IPR006439">
    <property type="entry name" value="HAD-SF_hydro_IA"/>
</dbReference>
<proteinExistence type="inferred from homology"/>
<dbReference type="InterPro" id="IPR023198">
    <property type="entry name" value="PGP-like_dom2"/>
</dbReference>
<sequence>MTLKAVVFDFNGVIINDEAIHQRLIEEILLSENLFIKKGEYQKVCIGRSSRTCLYDLLSNHGRVINEDTLTKILLKKAQNYILELEKLDGLPLYRGLNDFIFQIYNSNVCLGIVSDATRKEIEFVLERSQLKQFFSVMISSEDTTSIKPETDGYKLVVQRLNQRYPQINLQPKECLAIENTPQGIRAARRVGMQVVGIANTYPFHMLQRQANWTVDYFTDLEWERIQEFF</sequence>
<dbReference type="GO" id="GO:0008801">
    <property type="term" value="F:beta-phosphoglucomutase activity"/>
    <property type="evidence" value="ECO:0007669"/>
    <property type="project" value="UniProtKB-EC"/>
</dbReference>
<reference evidence="6" key="2">
    <citation type="submission" date="2016-01" db="EMBL/GenBank/DDBJ databases">
        <title>Diatom-associated endosymboitic cyanobacterium lacks core nitrogen metabolism enzymes.</title>
        <authorList>
            <person name="Hilton J.A."/>
            <person name="Foster R.A."/>
            <person name="Tripp H.J."/>
            <person name="Carter B.J."/>
            <person name="Zehr J.P."/>
            <person name="Villareal T.A."/>
        </authorList>
    </citation>
    <scope>NUCLEOTIDE SEQUENCE [LARGE SCALE GENOMIC DNA]</scope>
    <source>
        <strain evidence="6">HH01</strain>
    </source>
</reference>
<dbReference type="InterPro" id="IPR023214">
    <property type="entry name" value="HAD_sf"/>
</dbReference>
<comment type="similarity">
    <text evidence="2">Belongs to the HAD-like hydrolase superfamily. CbbY/CbbZ/Gph/YieH family.</text>
</comment>
<dbReference type="InterPro" id="IPR041492">
    <property type="entry name" value="HAD_2"/>
</dbReference>
<evidence type="ECO:0000256" key="3">
    <source>
        <dbReference type="ARBA" id="ARBA00022723"/>
    </source>
</evidence>
<dbReference type="PANTHER" id="PTHR46193">
    <property type="entry name" value="6-PHOSPHOGLUCONATE PHOSPHATASE"/>
    <property type="match status" value="1"/>
</dbReference>
<comment type="cofactor">
    <cofactor evidence="1">
        <name>Mg(2+)</name>
        <dbReference type="ChEBI" id="CHEBI:18420"/>
    </cofactor>
</comment>
<evidence type="ECO:0000313" key="5">
    <source>
        <dbReference type="EMBL" id="CCH67020.1"/>
    </source>
</evidence>
<dbReference type="EMBL" id="CAIY01000031">
    <property type="protein sequence ID" value="CCH67020.1"/>
    <property type="molecule type" value="Genomic_DNA"/>
</dbReference>
<dbReference type="Gene3D" id="3.40.50.1000">
    <property type="entry name" value="HAD superfamily/HAD-like"/>
    <property type="match status" value="1"/>
</dbReference>
<dbReference type="AlphaFoldDB" id="M1X2L2"/>
<keyword evidence="6" id="KW-1185">Reference proteome</keyword>
<keyword evidence="5" id="KW-0413">Isomerase</keyword>
<dbReference type="GO" id="GO:0046872">
    <property type="term" value="F:metal ion binding"/>
    <property type="evidence" value="ECO:0007669"/>
    <property type="project" value="UniProtKB-KW"/>
</dbReference>
<dbReference type="Pfam" id="PF13419">
    <property type="entry name" value="HAD_2"/>
    <property type="match status" value="1"/>
</dbReference>
<dbReference type="Gene3D" id="1.10.150.240">
    <property type="entry name" value="Putative phosphatase, domain 2"/>
    <property type="match status" value="1"/>
</dbReference>
<dbReference type="EC" id="5.4.2.6" evidence="5"/>
<keyword evidence="3" id="KW-0479">Metal-binding</keyword>
<name>M1X2L2_9NOST</name>
<accession>M1X2L2</accession>
<dbReference type="SFLD" id="SFLDS00003">
    <property type="entry name" value="Haloacid_Dehalogenase"/>
    <property type="match status" value="1"/>
</dbReference>
<evidence type="ECO:0000256" key="4">
    <source>
        <dbReference type="ARBA" id="ARBA00022842"/>
    </source>
</evidence>
<gene>
    <name evidence="5" type="ORF">RINTHH_8650</name>
</gene>
<comment type="caution">
    <text evidence="5">The sequence shown here is derived from an EMBL/GenBank/DDBJ whole genome shotgun (WGS) entry which is preliminary data.</text>
</comment>
<dbReference type="OrthoDB" id="9797743at2"/>